<dbReference type="InterPro" id="IPR001763">
    <property type="entry name" value="Rhodanese-like_dom"/>
</dbReference>
<dbReference type="SMART" id="SM00849">
    <property type="entry name" value="Lactamase_B"/>
    <property type="match status" value="1"/>
</dbReference>
<dbReference type="OrthoDB" id="449487at2759"/>
<accession>F4PFM8</accession>
<dbReference type="EMBL" id="GL882944">
    <property type="protein sequence ID" value="EGF75962.1"/>
    <property type="molecule type" value="Genomic_DNA"/>
</dbReference>
<dbReference type="Gene3D" id="3.40.250.10">
    <property type="entry name" value="Rhodanese-like domain"/>
    <property type="match status" value="2"/>
</dbReference>
<organism evidence="3 4">
    <name type="scientific">Batrachochytrium dendrobatidis (strain JAM81 / FGSC 10211)</name>
    <name type="common">Frog chytrid fungus</name>
    <dbReference type="NCBI Taxonomy" id="684364"/>
    <lineage>
        <taxon>Eukaryota</taxon>
        <taxon>Fungi</taxon>
        <taxon>Fungi incertae sedis</taxon>
        <taxon>Chytridiomycota</taxon>
        <taxon>Chytridiomycota incertae sedis</taxon>
        <taxon>Chytridiomycetes</taxon>
        <taxon>Rhizophydiales</taxon>
        <taxon>Rhizophydiales incertae sedis</taxon>
        <taxon>Batrachochytrium</taxon>
    </lineage>
</organism>
<evidence type="ECO:0000313" key="4">
    <source>
        <dbReference type="Proteomes" id="UP000007241"/>
    </source>
</evidence>
<dbReference type="InParanoid" id="F4PFM8"/>
<name>F4PFM8_BATDJ</name>
<evidence type="ECO:0000313" key="3">
    <source>
        <dbReference type="EMBL" id="EGF75962.1"/>
    </source>
</evidence>
<dbReference type="PANTHER" id="PTHR43084">
    <property type="entry name" value="PERSULFIDE DIOXYGENASE ETHE1"/>
    <property type="match status" value="1"/>
</dbReference>
<evidence type="ECO:0000259" key="2">
    <source>
        <dbReference type="PROSITE" id="PS50206"/>
    </source>
</evidence>
<dbReference type="PANTHER" id="PTHR43084:SF1">
    <property type="entry name" value="PERSULFIDE DIOXYGENASE ETHE1, MITOCHONDRIAL"/>
    <property type="match status" value="1"/>
</dbReference>
<gene>
    <name evidence="3" type="ORF">BATDEDRAFT_28926</name>
</gene>
<dbReference type="GO" id="GO:0006749">
    <property type="term" value="P:glutathione metabolic process"/>
    <property type="evidence" value="ECO:0000318"/>
    <property type="project" value="GO_Central"/>
</dbReference>
<dbReference type="PROSITE" id="PS50206">
    <property type="entry name" value="RHODANESE_3"/>
    <property type="match status" value="2"/>
</dbReference>
<dbReference type="GO" id="GO:0050313">
    <property type="term" value="F:sulfur dioxygenase activity"/>
    <property type="evidence" value="ECO:0000318"/>
    <property type="project" value="GO_Central"/>
</dbReference>
<dbReference type="InterPro" id="IPR036873">
    <property type="entry name" value="Rhodanese-like_dom_sf"/>
</dbReference>
<keyword evidence="1" id="KW-0479">Metal-binding</keyword>
<dbReference type="SUPFAM" id="SSF56281">
    <property type="entry name" value="Metallo-hydrolase/oxidoreductase"/>
    <property type="match status" value="1"/>
</dbReference>
<protein>
    <recommendedName>
        <fullName evidence="2">Rhodanese domain-containing protein</fullName>
    </recommendedName>
</protein>
<sequence>MLLRYFYDEKLSHASYLVGCQEKGVAVIIDPMRNITPYIQVTEAEGMKIVGSLETHIHADFVTGSRELANRFEAKLYLSDEGGDDWKYENLELIAHQLLKDGDQFHVGNLVFDVMHTPGHTPESISFLLTDSDANVDKPMGIFTGDFVFVGDIGRPDLLEKAAGLEGTAESGAKTMYQSLKRFKSLPDYLQVWPAHGAGSACGKALGAVPSSTVGYEKQFNWALNEEDEAAFIHELLNGQSEPPTYFPIMKQVNKLGIDIIKNTPKINVISSLADVQKLLSDGHQVIDTRAPELFAASHLPGTINIPLRQSFTNWAGWLVDYSKPLFLLANPENLQEIQVALHSVGIDQIVGYADVEDIINTAPKASLESYENITPNETMKLLDNQEVYILDVRNQSEWDDGHIEQAQHIMLGKLPKQISKLNQDKKIIVHCKTGIRSAIAVSILQANGIHNVANMTRGYSAWKASVPVYFLFPRCGHHQSLRLSHQDSLIISASGWR</sequence>
<dbReference type="InterPro" id="IPR001279">
    <property type="entry name" value="Metallo-B-lactamas"/>
</dbReference>
<proteinExistence type="predicted"/>
<dbReference type="InterPro" id="IPR044528">
    <property type="entry name" value="POD-like_MBL-fold"/>
</dbReference>
<dbReference type="Pfam" id="PF00753">
    <property type="entry name" value="Lactamase_B"/>
    <property type="match status" value="1"/>
</dbReference>
<dbReference type="InterPro" id="IPR051682">
    <property type="entry name" value="Mito_Persulfide_Diox"/>
</dbReference>
<dbReference type="GO" id="GO:0046872">
    <property type="term" value="F:metal ion binding"/>
    <property type="evidence" value="ECO:0007669"/>
    <property type="project" value="UniProtKB-KW"/>
</dbReference>
<evidence type="ECO:0000256" key="1">
    <source>
        <dbReference type="ARBA" id="ARBA00022723"/>
    </source>
</evidence>
<dbReference type="SUPFAM" id="SSF52821">
    <property type="entry name" value="Rhodanese/Cell cycle control phosphatase"/>
    <property type="match status" value="2"/>
</dbReference>
<dbReference type="Pfam" id="PF00581">
    <property type="entry name" value="Rhodanese"/>
    <property type="match status" value="2"/>
</dbReference>
<dbReference type="InterPro" id="IPR036866">
    <property type="entry name" value="RibonucZ/Hydroxyglut_hydro"/>
</dbReference>
<dbReference type="AlphaFoldDB" id="F4PFM8"/>
<dbReference type="Gene3D" id="3.60.15.10">
    <property type="entry name" value="Ribonuclease Z/Hydroxyacylglutathione hydrolase-like"/>
    <property type="match status" value="1"/>
</dbReference>
<dbReference type="OMA" id="QVWPGHG"/>
<dbReference type="FunFam" id="3.40.250.10:FF:000049">
    <property type="entry name" value="Phage shock protein E"/>
    <property type="match status" value="1"/>
</dbReference>
<dbReference type="FunFam" id="3.60.15.10:FF:000030">
    <property type="entry name" value="Metallo-beta-lactamase family protein"/>
    <property type="match status" value="1"/>
</dbReference>
<dbReference type="CDD" id="cd00158">
    <property type="entry name" value="RHOD"/>
    <property type="match status" value="1"/>
</dbReference>
<dbReference type="SMART" id="SM00450">
    <property type="entry name" value="RHOD"/>
    <property type="match status" value="2"/>
</dbReference>
<dbReference type="CDD" id="cd07724">
    <property type="entry name" value="POD-like_MBL-fold"/>
    <property type="match status" value="1"/>
</dbReference>
<dbReference type="FunFam" id="3.40.250.10:FF:000121">
    <property type="entry name" value="Hydroxyacylglutathione hydrolase"/>
    <property type="match status" value="1"/>
</dbReference>
<dbReference type="STRING" id="684364.F4PFM8"/>
<dbReference type="HOGENOM" id="CLU_030571_7_1_1"/>
<dbReference type="GO" id="GO:0070813">
    <property type="term" value="P:hydrogen sulfide metabolic process"/>
    <property type="evidence" value="ECO:0000318"/>
    <property type="project" value="GO_Central"/>
</dbReference>
<keyword evidence="4" id="KW-1185">Reference proteome</keyword>
<feature type="domain" description="Rhodanese" evidence="2">
    <location>
        <begin position="280"/>
        <end position="310"/>
    </location>
</feature>
<feature type="domain" description="Rhodanese" evidence="2">
    <location>
        <begin position="384"/>
        <end position="472"/>
    </location>
</feature>
<dbReference type="Proteomes" id="UP000007241">
    <property type="component" value="Unassembled WGS sequence"/>
</dbReference>
<reference evidence="3 4" key="1">
    <citation type="submission" date="2009-12" db="EMBL/GenBank/DDBJ databases">
        <title>The draft genome of Batrachochytrium dendrobatidis.</title>
        <authorList>
            <consortium name="US DOE Joint Genome Institute (JGI-PGF)"/>
            <person name="Kuo A."/>
            <person name="Salamov A."/>
            <person name="Schmutz J."/>
            <person name="Lucas S."/>
            <person name="Pitluck S."/>
            <person name="Rosenblum E."/>
            <person name="Stajich J."/>
            <person name="Eisen M."/>
            <person name="Grigoriev I.V."/>
        </authorList>
    </citation>
    <scope>NUCLEOTIDE SEQUENCE [LARGE SCALE GENOMIC DNA]</scope>
    <source>
        <strain evidence="4">JAM81 / FGSC 10211</strain>
    </source>
</reference>